<evidence type="ECO:0000256" key="1">
    <source>
        <dbReference type="ARBA" id="ARBA00004019"/>
    </source>
</evidence>
<dbReference type="EMBL" id="ADVR01000029">
    <property type="protein sequence ID" value="EFO81060.1"/>
    <property type="molecule type" value="Genomic_DNA"/>
</dbReference>
<evidence type="ECO:0000256" key="13">
    <source>
        <dbReference type="ARBA" id="ARBA00040810"/>
    </source>
</evidence>
<evidence type="ECO:0000256" key="12">
    <source>
        <dbReference type="ARBA" id="ARBA00030253"/>
    </source>
</evidence>
<dbReference type="InterPro" id="IPR044878">
    <property type="entry name" value="UbiA_sf"/>
</dbReference>
<dbReference type="eggNOG" id="COG0109">
    <property type="taxonomic scope" value="Bacteria"/>
</dbReference>
<proteinExistence type="inferred from homology"/>
<dbReference type="PANTHER" id="PTHR43448">
    <property type="entry name" value="PROTOHEME IX FARNESYLTRANSFERASE, MITOCHONDRIAL"/>
    <property type="match status" value="1"/>
</dbReference>
<evidence type="ECO:0000256" key="14">
    <source>
        <dbReference type="ARBA" id="ARBA00042475"/>
    </source>
</evidence>
<dbReference type="NCBIfam" id="NF003349">
    <property type="entry name" value="PRK04375.1-2"/>
    <property type="match status" value="1"/>
</dbReference>
<dbReference type="GO" id="GO:0008495">
    <property type="term" value="F:protoheme IX farnesyltransferase activity"/>
    <property type="evidence" value="ECO:0007669"/>
    <property type="project" value="UniProtKB-UniRule"/>
</dbReference>
<dbReference type="Gene3D" id="1.10.357.140">
    <property type="entry name" value="UbiA prenyltransferase"/>
    <property type="match status" value="1"/>
</dbReference>
<dbReference type="GO" id="GO:0048034">
    <property type="term" value="P:heme O biosynthetic process"/>
    <property type="evidence" value="ECO:0007669"/>
    <property type="project" value="UniProtKB-UniRule"/>
</dbReference>
<dbReference type="PANTHER" id="PTHR43448:SF7">
    <property type="entry name" value="4-HYDROXYBENZOATE SOLANESYLTRANSFERASE"/>
    <property type="match status" value="1"/>
</dbReference>
<comment type="pathway">
    <text evidence="3 16">Porphyrin-containing compound metabolism; heme O biosynthesis; heme O from protoheme: step 1/1.</text>
</comment>
<feature type="transmembrane region" description="Helical" evidence="16">
    <location>
        <begin position="258"/>
        <end position="280"/>
    </location>
</feature>
<comment type="miscellaneous">
    <text evidence="16">Carbon 2 of the heme B porphyrin ring is defined according to the Fischer nomenclature.</text>
</comment>
<evidence type="ECO:0000256" key="6">
    <source>
        <dbReference type="ARBA" id="ARBA00022475"/>
    </source>
</evidence>
<keyword evidence="8 16" id="KW-0812">Transmembrane</keyword>
<dbReference type="HAMAP" id="MF_00154">
    <property type="entry name" value="CyoE_CtaB"/>
    <property type="match status" value="1"/>
</dbReference>
<evidence type="ECO:0000256" key="2">
    <source>
        <dbReference type="ARBA" id="ARBA00004651"/>
    </source>
</evidence>
<feature type="transmembrane region" description="Helical" evidence="16">
    <location>
        <begin position="81"/>
        <end position="102"/>
    </location>
</feature>
<evidence type="ECO:0000256" key="3">
    <source>
        <dbReference type="ARBA" id="ARBA00004919"/>
    </source>
</evidence>
<keyword evidence="9 16" id="KW-1133">Transmembrane helix</keyword>
<feature type="transmembrane region" description="Helical" evidence="16">
    <location>
        <begin position="36"/>
        <end position="60"/>
    </location>
</feature>
<dbReference type="FunFam" id="1.10.357.140:FF:000001">
    <property type="entry name" value="Protoheme IX farnesyltransferase"/>
    <property type="match status" value="1"/>
</dbReference>
<evidence type="ECO:0000256" key="10">
    <source>
        <dbReference type="ARBA" id="ARBA00023133"/>
    </source>
</evidence>
<dbReference type="InterPro" id="IPR000537">
    <property type="entry name" value="UbiA_prenyltransferase"/>
</dbReference>
<dbReference type="PROSITE" id="PS00943">
    <property type="entry name" value="UBIA"/>
    <property type="match status" value="1"/>
</dbReference>
<evidence type="ECO:0000256" key="4">
    <source>
        <dbReference type="ARBA" id="ARBA00010223"/>
    </source>
</evidence>
<evidence type="ECO:0000256" key="8">
    <source>
        <dbReference type="ARBA" id="ARBA00022692"/>
    </source>
</evidence>
<keyword evidence="11 16" id="KW-0472">Membrane</keyword>
<name>E1ICP0_9CHLR</name>
<dbReference type="InterPro" id="IPR006369">
    <property type="entry name" value="Protohaem_IX_farnesylTrfase"/>
</dbReference>
<feature type="transmembrane region" description="Helical" evidence="16">
    <location>
        <begin position="148"/>
        <end position="172"/>
    </location>
</feature>
<evidence type="ECO:0000256" key="15">
    <source>
        <dbReference type="ARBA" id="ARBA00047690"/>
    </source>
</evidence>
<evidence type="ECO:0000256" key="7">
    <source>
        <dbReference type="ARBA" id="ARBA00022679"/>
    </source>
</evidence>
<keyword evidence="7 16" id="KW-0808">Transferase</keyword>
<dbReference type="HOGENOM" id="CLU_029631_0_2_0"/>
<comment type="similarity">
    <text evidence="16">Belongs to the UbiA prenyltransferase family. Protoheme IX farnesyltransferase subfamily.</text>
</comment>
<dbReference type="EC" id="2.5.1.141" evidence="5 16"/>
<feature type="transmembrane region" description="Helical" evidence="16">
    <location>
        <begin position="12"/>
        <end position="30"/>
    </location>
</feature>
<dbReference type="Pfam" id="PF01040">
    <property type="entry name" value="UbiA"/>
    <property type="match status" value="1"/>
</dbReference>
<feature type="transmembrane region" description="Helical" evidence="16">
    <location>
        <begin position="108"/>
        <end position="127"/>
    </location>
</feature>
<reference evidence="17 18" key="1">
    <citation type="journal article" date="2011" name="J. Bacteriol.">
        <title>Draft genome sequence of the anoxygenic filamentous phototrophic bacterium Oscillochloris trichoides subsp. DG-6.</title>
        <authorList>
            <person name="Kuznetsov B.B."/>
            <person name="Ivanovsky R.N."/>
            <person name="Keppen O.I."/>
            <person name="Sukhacheva M.V."/>
            <person name="Bumazhkin B.K."/>
            <person name="Patutina E.O."/>
            <person name="Beletsky A.V."/>
            <person name="Mardanov A.V."/>
            <person name="Baslerov R.V."/>
            <person name="Panteleeva A.N."/>
            <person name="Kolganova T.V."/>
            <person name="Ravin N.V."/>
            <person name="Skryabin K.G."/>
        </authorList>
    </citation>
    <scope>NUCLEOTIDE SEQUENCE [LARGE SCALE GENOMIC DNA]</scope>
    <source>
        <strain evidence="17 18">DG-6</strain>
    </source>
</reference>
<evidence type="ECO:0000313" key="18">
    <source>
        <dbReference type="Proteomes" id="UP000054010"/>
    </source>
</evidence>
<comment type="function">
    <text evidence="1 16">Converts heme B (protoheme IX) to heme O by substitution of the vinyl group on carbon 2 of heme B porphyrin ring with a hydroxyethyl farnesyl side group.</text>
</comment>
<sequence length="283" mass="30924">MVIHDYLSLTKPKVISLLLVTTLAAMFITGEGVPSISLIFWTLLGGYLAAGGAGAINCAFDADIDINMGRTSRRPVPSGRIPPLNAFIFGLLLSLLSVGVLYTFTTPLATLISTVGIIYYALFYTRWLKRSTWQNIVIGGGAGALPPLVGWTAVTGELSLAAILLMVIVFYWTPPHFWTLALVKQKDYARAGVPMLPVVAGERETRWQILVYSVMLVAISFLLTPLGVMGWLYLGFAALLGAIFIRSAWAVWQQGDAQAIWGLYKYSLLYLALLFVAMVVDRV</sequence>
<comment type="subcellular location">
    <subcellularLocation>
        <location evidence="2 16">Cell membrane</location>
        <topology evidence="2 16">Multi-pass membrane protein</topology>
    </subcellularLocation>
</comment>
<accession>E1ICP0</accession>
<dbReference type="InterPro" id="IPR030470">
    <property type="entry name" value="UbiA_prenylTrfase_CS"/>
</dbReference>
<keyword evidence="6 16" id="KW-1003">Cell membrane</keyword>
<organism evidence="17 18">
    <name type="scientific">Oscillochloris trichoides DG-6</name>
    <dbReference type="NCBI Taxonomy" id="765420"/>
    <lineage>
        <taxon>Bacteria</taxon>
        <taxon>Bacillati</taxon>
        <taxon>Chloroflexota</taxon>
        <taxon>Chloroflexia</taxon>
        <taxon>Chloroflexales</taxon>
        <taxon>Chloroflexineae</taxon>
        <taxon>Oscillochloridaceae</taxon>
        <taxon>Oscillochloris</taxon>
    </lineage>
</organism>
<evidence type="ECO:0000313" key="17">
    <source>
        <dbReference type="EMBL" id="EFO81060.1"/>
    </source>
</evidence>
<keyword evidence="10 16" id="KW-0350">Heme biosynthesis</keyword>
<evidence type="ECO:0000256" key="5">
    <source>
        <dbReference type="ARBA" id="ARBA00012292"/>
    </source>
</evidence>
<dbReference type="STRING" id="765420.OSCT_1091"/>
<evidence type="ECO:0000256" key="16">
    <source>
        <dbReference type="HAMAP-Rule" id="MF_00154"/>
    </source>
</evidence>
<dbReference type="CDD" id="cd13957">
    <property type="entry name" value="PT_UbiA_Cox10"/>
    <property type="match status" value="1"/>
</dbReference>
<dbReference type="GO" id="GO:0005886">
    <property type="term" value="C:plasma membrane"/>
    <property type="evidence" value="ECO:0007669"/>
    <property type="project" value="UniProtKB-SubCell"/>
</dbReference>
<comment type="caution">
    <text evidence="17">The sequence shown here is derived from an EMBL/GenBank/DDBJ whole genome shotgun (WGS) entry which is preliminary data.</text>
</comment>
<comment type="similarity">
    <text evidence="4">In the C-terminal section; belongs to the UbiA prenyltransferase family. Protoheme IX farnesyltransferase subfamily.</text>
</comment>
<evidence type="ECO:0000256" key="9">
    <source>
        <dbReference type="ARBA" id="ARBA00022989"/>
    </source>
</evidence>
<dbReference type="Proteomes" id="UP000054010">
    <property type="component" value="Unassembled WGS sequence"/>
</dbReference>
<protein>
    <recommendedName>
        <fullName evidence="13 16">Protoheme IX farnesyltransferase</fullName>
        <ecNumber evidence="5 16">2.5.1.141</ecNumber>
    </recommendedName>
    <alternativeName>
        <fullName evidence="14 16">Heme B farnesyltransferase</fullName>
    </alternativeName>
    <alternativeName>
        <fullName evidence="12 16">Heme O synthase</fullName>
    </alternativeName>
</protein>
<comment type="catalytic activity">
    <reaction evidence="15 16">
        <text>heme b + (2E,6E)-farnesyl diphosphate + H2O = Fe(II)-heme o + diphosphate</text>
        <dbReference type="Rhea" id="RHEA:28070"/>
        <dbReference type="ChEBI" id="CHEBI:15377"/>
        <dbReference type="ChEBI" id="CHEBI:33019"/>
        <dbReference type="ChEBI" id="CHEBI:60344"/>
        <dbReference type="ChEBI" id="CHEBI:60530"/>
        <dbReference type="ChEBI" id="CHEBI:175763"/>
        <dbReference type="EC" id="2.5.1.141"/>
    </reaction>
</comment>
<dbReference type="UniPathway" id="UPA00834">
    <property type="reaction ID" value="UER00712"/>
</dbReference>
<feature type="transmembrane region" description="Helical" evidence="16">
    <location>
        <begin position="205"/>
        <end position="224"/>
    </location>
</feature>
<keyword evidence="18" id="KW-1185">Reference proteome</keyword>
<gene>
    <name evidence="16" type="primary">ctaB</name>
    <name evidence="17" type="ORF">OSCT_1091</name>
</gene>
<dbReference type="NCBIfam" id="TIGR01473">
    <property type="entry name" value="cyoE_ctaB"/>
    <property type="match status" value="1"/>
</dbReference>
<dbReference type="AlphaFoldDB" id="E1ICP0"/>
<evidence type="ECO:0000256" key="11">
    <source>
        <dbReference type="ARBA" id="ARBA00023136"/>
    </source>
</evidence>